<feature type="region of interest" description="Disordered" evidence="15">
    <location>
        <begin position="592"/>
        <end position="632"/>
    </location>
</feature>
<feature type="compositionally biased region" description="Polar residues" evidence="15">
    <location>
        <begin position="1265"/>
        <end position="1284"/>
    </location>
</feature>
<evidence type="ECO:0000256" key="11">
    <source>
        <dbReference type="ARBA" id="ARBA00022837"/>
    </source>
</evidence>
<evidence type="ECO:0000259" key="16">
    <source>
        <dbReference type="PROSITE" id="PS50030"/>
    </source>
</evidence>
<dbReference type="SUPFAM" id="SSF55550">
    <property type="entry name" value="SH2 domain"/>
    <property type="match status" value="1"/>
</dbReference>
<feature type="region of interest" description="Disordered" evidence="15">
    <location>
        <begin position="1235"/>
        <end position="1312"/>
    </location>
</feature>
<feature type="region of interest" description="Disordered" evidence="15">
    <location>
        <begin position="655"/>
        <end position="770"/>
    </location>
</feature>
<dbReference type="FunFam" id="1.10.8.10:FF:000037">
    <property type="entry name" value="E3 ubiquitin-protein ligase CBL-B isoform B"/>
    <property type="match status" value="1"/>
</dbReference>
<keyword evidence="10 14" id="KW-0862">Zinc</keyword>
<dbReference type="InterPro" id="IPR036860">
    <property type="entry name" value="SH2_dom_sf"/>
</dbReference>
<dbReference type="InterPro" id="IPR011992">
    <property type="entry name" value="EF-hand-dom_pair"/>
</dbReference>
<dbReference type="GO" id="GO:0017124">
    <property type="term" value="F:SH3 domain binding"/>
    <property type="evidence" value="ECO:0007669"/>
    <property type="project" value="TreeGrafter"/>
</dbReference>
<dbReference type="Gene3D" id="1.10.8.10">
    <property type="entry name" value="DNA helicase RuvA subunit, C-terminal domain"/>
    <property type="match status" value="1"/>
</dbReference>
<dbReference type="SUPFAM" id="SSF57850">
    <property type="entry name" value="RING/U-box"/>
    <property type="match status" value="1"/>
</dbReference>
<dbReference type="FunFam" id="1.20.930.20:FF:000001">
    <property type="entry name" value="E3 ubiquitin-protein ligase CBL"/>
    <property type="match status" value="1"/>
</dbReference>
<evidence type="ECO:0000256" key="7">
    <source>
        <dbReference type="ARBA" id="ARBA00022737"/>
    </source>
</evidence>
<dbReference type="UniPathway" id="UPA00143"/>
<dbReference type="GO" id="GO:0007166">
    <property type="term" value="P:cell surface receptor signaling pathway"/>
    <property type="evidence" value="ECO:0007669"/>
    <property type="project" value="InterPro"/>
</dbReference>
<evidence type="ECO:0000256" key="13">
    <source>
        <dbReference type="PROSITE-ProRule" id="PRU00175"/>
    </source>
</evidence>
<dbReference type="CDD" id="cd14392">
    <property type="entry name" value="UBA_Cbl-b"/>
    <property type="match status" value="1"/>
</dbReference>
<dbReference type="GO" id="GO:0001784">
    <property type="term" value="F:phosphotyrosine residue binding"/>
    <property type="evidence" value="ECO:0007669"/>
    <property type="project" value="UniProtKB-UniRule"/>
</dbReference>
<dbReference type="InterPro" id="IPR014741">
    <property type="entry name" value="Adaptor_Cbl_EF_hand-like"/>
</dbReference>
<feature type="compositionally biased region" description="Polar residues" evidence="15">
    <location>
        <begin position="911"/>
        <end position="921"/>
    </location>
</feature>
<keyword evidence="8 13" id="KW-0863">Zinc-finger</keyword>
<feature type="domain" description="Cbl-PTB" evidence="18">
    <location>
        <begin position="35"/>
        <end position="370"/>
    </location>
</feature>
<feature type="domain" description="RING-type" evidence="17">
    <location>
        <begin position="400"/>
        <end position="439"/>
    </location>
</feature>
<feature type="compositionally biased region" description="Polar residues" evidence="15">
    <location>
        <begin position="1235"/>
        <end position="1248"/>
    </location>
</feature>
<dbReference type="InterPro" id="IPR015940">
    <property type="entry name" value="UBA"/>
</dbReference>
<dbReference type="PROSITE" id="PS50030">
    <property type="entry name" value="UBA"/>
    <property type="match status" value="1"/>
</dbReference>
<dbReference type="PROSITE" id="PS51506">
    <property type="entry name" value="CBL_PTB"/>
    <property type="match status" value="1"/>
</dbReference>
<feature type="region of interest" description="Disordered" evidence="15">
    <location>
        <begin position="968"/>
        <end position="1047"/>
    </location>
</feature>
<feature type="compositionally biased region" description="Polar residues" evidence="15">
    <location>
        <begin position="668"/>
        <end position="682"/>
    </location>
</feature>
<evidence type="ECO:0000256" key="10">
    <source>
        <dbReference type="ARBA" id="ARBA00022833"/>
    </source>
</evidence>
<comment type="subunit">
    <text evidence="12">Interacts with SH3 domain-containing proteins LCK, CRK and SORBS1. Interacts with LCP2 and ZAP70. Interacts with CBL. Interacts with SH3 domain-containing proteins VAV1, FYN, FGR, PLCG1, GRB2, CRKL, PIK3R1 and SH3KBP1/CIN85. Identified in heterotrimeric complexes with SH3KBP1/CIN85, CD2AP and ARHGEF7, where one CBLB peptide binds two copies of the other protein. Interacts with poly-ubiquitinated proteins. Dimerization is required for the binding of poly-ubiquitin, but not for the binding of mono-ubiquitin. Interacts with EGFR (phosphorylated). Interacts with IFT20.</text>
</comment>
<feature type="compositionally biased region" description="Pro residues" evidence="15">
    <location>
        <begin position="740"/>
        <end position="763"/>
    </location>
</feature>
<name>L5LYH8_MYODS</name>
<evidence type="ECO:0000256" key="3">
    <source>
        <dbReference type="ARBA" id="ARBA00004906"/>
    </source>
</evidence>
<dbReference type="Pfam" id="PF02761">
    <property type="entry name" value="Cbl_N2"/>
    <property type="match status" value="1"/>
</dbReference>
<dbReference type="SMART" id="SM00165">
    <property type="entry name" value="UBA"/>
    <property type="match status" value="1"/>
</dbReference>
<evidence type="ECO:0000256" key="9">
    <source>
        <dbReference type="ARBA" id="ARBA00022786"/>
    </source>
</evidence>
<keyword evidence="9 14" id="KW-0833">Ubl conjugation pathway</keyword>
<dbReference type="InterPro" id="IPR039520">
    <property type="entry name" value="CBL-B_RING-HC"/>
</dbReference>
<comment type="subcellular location">
    <subcellularLocation>
        <location evidence="2">Cytoplasm</location>
    </subcellularLocation>
</comment>
<dbReference type="GO" id="GO:0005509">
    <property type="term" value="F:calcium ion binding"/>
    <property type="evidence" value="ECO:0007669"/>
    <property type="project" value="UniProtKB-UniRule"/>
</dbReference>
<dbReference type="Pfam" id="PF00097">
    <property type="entry name" value="zf-C3HC4"/>
    <property type="match status" value="1"/>
</dbReference>
<comment type="function">
    <text evidence="14">E3 ubiquitin-protein ligase which accepts ubiquitin from specific E2 ubiquitin-conjugating enzymes, and transfers it to substrates, generally promoting their degradation by the proteasome.</text>
</comment>
<dbReference type="eggNOG" id="KOG1785">
    <property type="taxonomic scope" value="Eukaryota"/>
</dbReference>
<dbReference type="GO" id="GO:0045121">
    <property type="term" value="C:membrane raft"/>
    <property type="evidence" value="ECO:0007669"/>
    <property type="project" value="TreeGrafter"/>
</dbReference>
<feature type="compositionally biased region" description="Low complexity" evidence="15">
    <location>
        <begin position="1035"/>
        <end position="1045"/>
    </location>
</feature>
<dbReference type="InterPro" id="IPR013083">
    <property type="entry name" value="Znf_RING/FYVE/PHD"/>
</dbReference>
<dbReference type="Pfam" id="PF02762">
    <property type="entry name" value="Cbl_N3"/>
    <property type="match status" value="1"/>
</dbReference>
<keyword evidence="7" id="KW-0677">Repeat</keyword>
<keyword evidence="5 14" id="KW-0808">Transferase</keyword>
<evidence type="ECO:0000256" key="14">
    <source>
        <dbReference type="RuleBase" id="RU367001"/>
    </source>
</evidence>
<dbReference type="InterPro" id="IPR024159">
    <property type="entry name" value="Cbl_PTB"/>
</dbReference>
<feature type="compositionally biased region" description="Pro residues" evidence="15">
    <location>
        <begin position="1016"/>
        <end position="1025"/>
    </location>
</feature>
<feature type="region of interest" description="Disordered" evidence="15">
    <location>
        <begin position="1135"/>
        <end position="1167"/>
    </location>
</feature>
<dbReference type="FunFam" id="1.10.238.10:FF:000022">
    <property type="entry name" value="E3 ubiquitin-protein ligase CBL"/>
    <property type="match status" value="1"/>
</dbReference>
<keyword evidence="4" id="KW-0963">Cytoplasm</keyword>
<proteinExistence type="predicted"/>
<dbReference type="InterPro" id="IPR017907">
    <property type="entry name" value="Znf_RING_CS"/>
</dbReference>
<feature type="compositionally biased region" description="Basic residues" evidence="15">
    <location>
        <begin position="1291"/>
        <end position="1307"/>
    </location>
</feature>
<dbReference type="GO" id="GO:0023051">
    <property type="term" value="P:regulation of signaling"/>
    <property type="evidence" value="ECO:0007669"/>
    <property type="project" value="InterPro"/>
</dbReference>
<sequence>MATSMNGRNPGGRGGNPRKGRILGIIDAIQDAVGPPKQAAADRRTVEKTWKLMDKVVRLCQNPKLQLKNSPPYILDILPDTYQHLRLILSKYDDNQKLAQLSENEYFKIYIDSLMKKSKRAIRLFKEGKERMYEEQSQDRRNLTKLSLIFSHMLAEIKAIFPNGQFQGDNFRITKADAAEFWRKFFGDKTIVPWKVFRQCLHEVHQISSGLEAMALKSTIDLTCNDYISVFEFDIFTRLFQVSFHLLSPSLFCIMQLRGWQQQAGNLGFLHHWSKQASYSLQLSGCAPPSCLAVNMHITLISQWEACRSYIFRLSCTRLGQWAIGYVTGDGNILQTIPHNKPLFQALIDGSREGFYLYPDGRSYNPDLTGLCEPTPHDHIKVTQEQYELYCEMGSTFQLCKICAENDKDVKIEPCGHLMCTSCLTAWQESDGQGCPFCRCEIKGTEPIIVDPFDPRDEGSRCCGIMDPFGMAMLDLDDDDDREESLMMNRLANVRKPPKEGPVGGSQGAGLSAQEAWVTQASSRGRGLQTALSPSPRLATTIRVRVPTGGRGQPENALSPLPKLARHPSGDPHPERGVASLKTALSPLPRLATPPWMRVPAGGHGQPVNSHQPLTQAGHAPSSTDPHPMGAWLACKLPQPLIQAGTITSGDPHPIGVWPACKPPQCADRQNSPVTSPGSSPLAQRRKPQQDPLQIPHLSLPPVPPRLDLIQKGIVRSPCGSPTGSPKSSPCMVRKQDKPLPAPPPPLRDPPPPPPERPPPIPPDNRLSRHLHPVESVPSRDQPMPLEAWCPRDVFGTNQSAGCRLVGDGSPKPGVTASSNVNGRHSRMGSDPVLMRKHRRHDLPLEGAKVFSNGHLGSEEYDVPPRLSPPPPATTLLPSIKCTGPLANCLSEKTRDPVEEDDDEYKIPSSHPVSLNSQPSHCHNVKPPLRSYDNGHCILNGTHGTSSEMKKSNMPELGIYIKGDVFDSASDPVPLPPARPPTRDNPKHGSSLNRTPSDYDLLIPPLGEGAFDAIPPSLPPPPPPARHSLIEHSKPPGSSSRPSSGQDLFLLPSVHEFMHLERNCGPRGCSGHRGRSRPILCTPARPLPPRPPVSCLLASPLPPPLLPPQADGREQLEPAPATYKQGQCPQWVPVAANSPDRPSRTSGGAEALRDDWGQQPPLTPIDGAGSVCECWDPGFPPLASRSHRGPLAGGFAQATGAWDWGAGSLSLSWATGAGTAVGALNYGADSLSLSRTTGSDAATGTRDPSGQVPLPPARRLPGENVKSNRTSQDYDQLPSSSDGSQAPARPPKPRPRRTAPEIHHRKPHGPEAALENVDAKIAKLMGEGYAFEEVKRALEIAQNNVEVARSILREFAFPPPVSPRLNL</sequence>
<dbReference type="InterPro" id="IPR036537">
    <property type="entry name" value="Adaptor_Cbl_N_dom_sf"/>
</dbReference>
<dbReference type="SUPFAM" id="SSF47473">
    <property type="entry name" value="EF-hand"/>
    <property type="match status" value="1"/>
</dbReference>
<evidence type="ECO:0000256" key="5">
    <source>
        <dbReference type="ARBA" id="ARBA00022679"/>
    </source>
</evidence>
<reference evidence="20" key="1">
    <citation type="journal article" date="2013" name="Science">
        <title>Comparative analysis of bat genomes provides insight into the evolution of flight and immunity.</title>
        <authorList>
            <person name="Zhang G."/>
            <person name="Cowled C."/>
            <person name="Shi Z."/>
            <person name="Huang Z."/>
            <person name="Bishop-Lilly K.A."/>
            <person name="Fang X."/>
            <person name="Wynne J.W."/>
            <person name="Xiong Z."/>
            <person name="Baker M.L."/>
            <person name="Zhao W."/>
            <person name="Tachedjian M."/>
            <person name="Zhu Y."/>
            <person name="Zhou P."/>
            <person name="Jiang X."/>
            <person name="Ng J."/>
            <person name="Yang L."/>
            <person name="Wu L."/>
            <person name="Xiao J."/>
            <person name="Feng Y."/>
            <person name="Chen Y."/>
            <person name="Sun X."/>
            <person name="Zhang Y."/>
            <person name="Marsh G.A."/>
            <person name="Crameri G."/>
            <person name="Broder C.C."/>
            <person name="Frey K.G."/>
            <person name="Wang L.F."/>
            <person name="Wang J."/>
        </authorList>
    </citation>
    <scope>NUCLEOTIDE SEQUENCE [LARGE SCALE GENOMIC DNA]</scope>
</reference>
<evidence type="ECO:0000256" key="15">
    <source>
        <dbReference type="SAM" id="MobiDB-lite"/>
    </source>
</evidence>
<dbReference type="InterPro" id="IPR018957">
    <property type="entry name" value="Znf_C3HC4_RING-type"/>
</dbReference>
<dbReference type="PROSITE" id="PS00518">
    <property type="entry name" value="ZF_RING_1"/>
    <property type="match status" value="1"/>
</dbReference>
<dbReference type="FunFam" id="3.30.40.10:FF:000015">
    <property type="entry name" value="E3 ubiquitin-protein ligase CBL"/>
    <property type="match status" value="1"/>
</dbReference>
<keyword evidence="6 14" id="KW-0479">Metal-binding</keyword>
<dbReference type="Gene3D" id="1.20.930.20">
    <property type="entry name" value="Adaptor protein Cbl, N-terminal domain"/>
    <property type="match status" value="1"/>
</dbReference>
<dbReference type="InterPro" id="IPR014742">
    <property type="entry name" value="Adaptor_Cbl_SH2-like"/>
</dbReference>
<evidence type="ECO:0000256" key="1">
    <source>
        <dbReference type="ARBA" id="ARBA00000900"/>
    </source>
</evidence>
<dbReference type="CDD" id="cd16709">
    <property type="entry name" value="RING-HC_Cbl-b"/>
    <property type="match status" value="1"/>
</dbReference>
<keyword evidence="20" id="KW-1185">Reference proteome</keyword>
<dbReference type="EC" id="2.3.2.27" evidence="14"/>
<evidence type="ECO:0000259" key="18">
    <source>
        <dbReference type="PROSITE" id="PS51506"/>
    </source>
</evidence>
<feature type="region of interest" description="Disordered" evidence="15">
    <location>
        <begin position="803"/>
        <end position="830"/>
    </location>
</feature>
<evidence type="ECO:0000256" key="12">
    <source>
        <dbReference type="ARBA" id="ARBA00065060"/>
    </source>
</evidence>
<dbReference type="Pfam" id="PF02262">
    <property type="entry name" value="Cbl_N"/>
    <property type="match status" value="1"/>
</dbReference>
<dbReference type="Proteomes" id="UP000010556">
    <property type="component" value="Unassembled WGS sequence"/>
</dbReference>
<dbReference type="InterPro" id="IPR001841">
    <property type="entry name" value="Znf_RING"/>
</dbReference>
<dbReference type="GO" id="GO:0005737">
    <property type="term" value="C:cytoplasm"/>
    <property type="evidence" value="ECO:0007669"/>
    <property type="project" value="UniProtKB-SubCell"/>
</dbReference>
<evidence type="ECO:0000313" key="19">
    <source>
        <dbReference type="EMBL" id="ELK31080.1"/>
    </source>
</evidence>
<feature type="compositionally biased region" description="Polar residues" evidence="15">
    <location>
        <begin position="607"/>
        <end position="625"/>
    </location>
</feature>
<dbReference type="InterPro" id="IPR024162">
    <property type="entry name" value="Adaptor_Cbl"/>
</dbReference>
<evidence type="ECO:0000259" key="17">
    <source>
        <dbReference type="PROSITE" id="PS50089"/>
    </source>
</evidence>
<dbReference type="GO" id="GO:0005886">
    <property type="term" value="C:plasma membrane"/>
    <property type="evidence" value="ECO:0007669"/>
    <property type="project" value="TreeGrafter"/>
</dbReference>
<organism evidence="19 20">
    <name type="scientific">Myotis davidii</name>
    <name type="common">David's myotis</name>
    <dbReference type="NCBI Taxonomy" id="225400"/>
    <lineage>
        <taxon>Eukaryota</taxon>
        <taxon>Metazoa</taxon>
        <taxon>Chordata</taxon>
        <taxon>Craniata</taxon>
        <taxon>Vertebrata</taxon>
        <taxon>Euteleostomi</taxon>
        <taxon>Mammalia</taxon>
        <taxon>Eutheria</taxon>
        <taxon>Laurasiatheria</taxon>
        <taxon>Chiroptera</taxon>
        <taxon>Yangochiroptera</taxon>
        <taxon>Vespertilionidae</taxon>
        <taxon>Myotis</taxon>
    </lineage>
</organism>
<feature type="region of interest" description="Disordered" evidence="15">
    <location>
        <begin position="545"/>
        <end position="578"/>
    </location>
</feature>
<feature type="domain" description="UBA" evidence="16">
    <location>
        <begin position="1316"/>
        <end position="1355"/>
    </location>
</feature>
<dbReference type="SUPFAM" id="SSF47668">
    <property type="entry name" value="N-terminal domain of cbl (N-cbl)"/>
    <property type="match status" value="1"/>
</dbReference>
<dbReference type="PANTHER" id="PTHR23007">
    <property type="entry name" value="CBL"/>
    <property type="match status" value="1"/>
</dbReference>
<dbReference type="Gene3D" id="3.30.505.10">
    <property type="entry name" value="SH2 domain"/>
    <property type="match status" value="1"/>
</dbReference>
<dbReference type="PANTHER" id="PTHR23007:SF3">
    <property type="entry name" value="E3 UBIQUITIN-PROTEIN LIGASE CBL-B"/>
    <property type="match status" value="1"/>
</dbReference>
<keyword evidence="11 14" id="KW-0106">Calcium</keyword>
<protein>
    <recommendedName>
        <fullName evidence="14">E3 ubiquitin-protein ligase CBL</fullName>
        <ecNumber evidence="14">2.3.2.27</ecNumber>
    </recommendedName>
</protein>
<comment type="domain">
    <text evidence="14">The N-terminus is composed of the phosphotyrosine binding (PTB) domain, a short linker region and the RING-type zinc finger. The PTB domain, which is also called TKB (tyrosine kinase binding) domain, is composed of three different subdomains: a four-helix bundle (4H), a calcium-binding EF hand and a divergent SH2 domain.</text>
</comment>
<feature type="region of interest" description="Disordered" evidence="15">
    <location>
        <begin position="896"/>
        <end position="921"/>
    </location>
</feature>
<dbReference type="PROSITE" id="PS50089">
    <property type="entry name" value="ZF_RING_2"/>
    <property type="match status" value="1"/>
</dbReference>
<dbReference type="EMBL" id="KB106375">
    <property type="protein sequence ID" value="ELK31080.1"/>
    <property type="molecule type" value="Genomic_DNA"/>
</dbReference>
<comment type="pathway">
    <text evidence="3 14">Protein modification; protein ubiquitination.</text>
</comment>
<evidence type="ECO:0000256" key="2">
    <source>
        <dbReference type="ARBA" id="ARBA00004496"/>
    </source>
</evidence>
<accession>L5LYH8</accession>
<evidence type="ECO:0000256" key="4">
    <source>
        <dbReference type="ARBA" id="ARBA00022490"/>
    </source>
</evidence>
<dbReference type="GO" id="GO:0016567">
    <property type="term" value="P:protein ubiquitination"/>
    <property type="evidence" value="ECO:0007669"/>
    <property type="project" value="UniProtKB-UniPathway"/>
</dbReference>
<evidence type="ECO:0000313" key="20">
    <source>
        <dbReference type="Proteomes" id="UP000010556"/>
    </source>
</evidence>
<evidence type="ECO:0000256" key="6">
    <source>
        <dbReference type="ARBA" id="ARBA00022723"/>
    </source>
</evidence>
<comment type="catalytic activity">
    <reaction evidence="1 14">
        <text>S-ubiquitinyl-[E2 ubiquitin-conjugating enzyme]-L-cysteine + [acceptor protein]-L-lysine = [E2 ubiquitin-conjugating enzyme]-L-cysteine + N(6)-ubiquitinyl-[acceptor protein]-L-lysine.</text>
        <dbReference type="EC" id="2.3.2.27"/>
    </reaction>
</comment>
<dbReference type="InterPro" id="IPR003153">
    <property type="entry name" value="Adaptor_Cbl_N_hlx"/>
</dbReference>
<evidence type="ECO:0000256" key="8">
    <source>
        <dbReference type="ARBA" id="ARBA00022771"/>
    </source>
</evidence>
<dbReference type="GO" id="GO:0061630">
    <property type="term" value="F:ubiquitin protein ligase activity"/>
    <property type="evidence" value="ECO:0007669"/>
    <property type="project" value="UniProtKB-EC"/>
</dbReference>
<gene>
    <name evidence="19" type="ORF">MDA_GLEAN10009428</name>
</gene>
<dbReference type="SMART" id="SM00184">
    <property type="entry name" value="RING"/>
    <property type="match status" value="1"/>
</dbReference>
<dbReference type="GO" id="GO:0030971">
    <property type="term" value="F:receptor tyrosine kinase binding"/>
    <property type="evidence" value="ECO:0007669"/>
    <property type="project" value="TreeGrafter"/>
</dbReference>
<dbReference type="Gene3D" id="1.10.238.10">
    <property type="entry name" value="EF-hand"/>
    <property type="match status" value="1"/>
</dbReference>
<dbReference type="Gene3D" id="3.30.40.10">
    <property type="entry name" value="Zinc/RING finger domain, C3HC4 (zinc finger)"/>
    <property type="match status" value="1"/>
</dbReference>
<dbReference type="GO" id="GO:0008270">
    <property type="term" value="F:zinc ion binding"/>
    <property type="evidence" value="ECO:0007669"/>
    <property type="project" value="UniProtKB-KW"/>
</dbReference>